<gene>
    <name evidence="1" type="ORF">A3C86_04150</name>
</gene>
<protein>
    <submittedName>
        <fullName evidence="1">Uncharacterized protein</fullName>
    </submittedName>
</protein>
<sequence length="114" mass="12854">MQIVKNNISRNELQKIANERFGDLVKAAVDTRQEVLALGAELHADAEAELIEKEASKREDIWGINLYPAEQGENFVEFDSMINLKPAFGNRTRGVEDEATRAKIRSIVSRIVNE</sequence>
<dbReference type="EMBL" id="MFLD01000001">
    <property type="protein sequence ID" value="OGG61030.1"/>
    <property type="molecule type" value="Genomic_DNA"/>
</dbReference>
<organism evidence="1 2">
    <name type="scientific">Candidatus Kaiserbacteria bacterium RIFCSPHIGHO2_02_FULL_49_16</name>
    <dbReference type="NCBI Taxonomy" id="1798490"/>
    <lineage>
        <taxon>Bacteria</taxon>
        <taxon>Candidatus Kaiseribacteriota</taxon>
    </lineage>
</organism>
<dbReference type="Proteomes" id="UP000178042">
    <property type="component" value="Unassembled WGS sequence"/>
</dbReference>
<accession>A0A1F6DI74</accession>
<dbReference type="InterPro" id="IPR043731">
    <property type="entry name" value="DUF5674"/>
</dbReference>
<comment type="caution">
    <text evidence="1">The sequence shown here is derived from an EMBL/GenBank/DDBJ whole genome shotgun (WGS) entry which is preliminary data.</text>
</comment>
<proteinExistence type="predicted"/>
<evidence type="ECO:0000313" key="1">
    <source>
        <dbReference type="EMBL" id="OGG61030.1"/>
    </source>
</evidence>
<name>A0A1F6DI74_9BACT</name>
<dbReference type="AlphaFoldDB" id="A0A1F6DI74"/>
<reference evidence="1 2" key="1">
    <citation type="journal article" date="2016" name="Nat. Commun.">
        <title>Thousands of microbial genomes shed light on interconnected biogeochemical processes in an aquifer system.</title>
        <authorList>
            <person name="Anantharaman K."/>
            <person name="Brown C.T."/>
            <person name="Hug L.A."/>
            <person name="Sharon I."/>
            <person name="Castelle C.J."/>
            <person name="Probst A.J."/>
            <person name="Thomas B.C."/>
            <person name="Singh A."/>
            <person name="Wilkins M.J."/>
            <person name="Karaoz U."/>
            <person name="Brodie E.L."/>
            <person name="Williams K.H."/>
            <person name="Hubbard S.S."/>
            <person name="Banfield J.F."/>
        </authorList>
    </citation>
    <scope>NUCLEOTIDE SEQUENCE [LARGE SCALE GENOMIC DNA]</scope>
</reference>
<evidence type="ECO:0000313" key="2">
    <source>
        <dbReference type="Proteomes" id="UP000178042"/>
    </source>
</evidence>
<dbReference type="Pfam" id="PF18924">
    <property type="entry name" value="DUF5674"/>
    <property type="match status" value="1"/>
</dbReference>